<organism evidence="1 2">
    <name type="scientific">Candidatus Micrarchaeum acidiphilum ARMAN-2</name>
    <dbReference type="NCBI Taxonomy" id="425595"/>
    <lineage>
        <taxon>Archaea</taxon>
        <taxon>Candidatus Micrarchaeota</taxon>
        <taxon>Candidatus Micrarchaeia</taxon>
        <taxon>Candidatus Micrarchaeales</taxon>
        <taxon>Candidatus Micrarchaeaceae</taxon>
        <taxon>Candidatus Micrarchaeum</taxon>
    </lineage>
</organism>
<evidence type="ECO:0000313" key="1">
    <source>
        <dbReference type="EMBL" id="EET90071.1"/>
    </source>
</evidence>
<dbReference type="AlphaFoldDB" id="C7DHG9"/>
<gene>
    <name evidence="1" type="ORF">UNLARM2_0513</name>
</gene>
<keyword evidence="2" id="KW-1185">Reference proteome</keyword>
<accession>C7DHG9</accession>
<reference evidence="1 2" key="2">
    <citation type="journal article" date="2010" name="Proc. Natl. Acad. Sci. U.S.A.">
        <title>Enigmatic, ultrasmall, uncultivated Archaea.</title>
        <authorList>
            <person name="Baker B.J."/>
            <person name="Comolli L.R."/>
            <person name="Dick G.J."/>
            <person name="Hauser L.J."/>
            <person name="Hyatt D."/>
            <person name="Dill B.D."/>
            <person name="Land M.L."/>
            <person name="Verberkmoes N.C."/>
            <person name="Hettich R.L."/>
            <person name="Banfield J.F."/>
        </authorList>
    </citation>
    <scope>NUCLEOTIDE SEQUENCE [LARGE SCALE GENOMIC DNA]</scope>
    <source>
        <strain evidence="1">ARMAN-2</strain>
    </source>
</reference>
<sequence length="127" mass="13108">MKAQAATIEAIMASAFLISSALFYSYAAYHASQQGPAQVGAINAFYDIMEYQYNNSTLTSCILGSGHGCAGSLLSNALSVYHLAYVSVSIGGKAASAGNPSACAQLQQSCFIANDAEHYVECVSGCG</sequence>
<protein>
    <submittedName>
        <fullName evidence="1">Uncharacterized protein</fullName>
    </submittedName>
</protein>
<reference evidence="1 2" key="1">
    <citation type="journal article" date="2009" name="Genome Biol.">
        <title>Community-wide analysis of microbial genome sequence signatures.</title>
        <authorList>
            <person name="Dick G.J."/>
            <person name="Andersson A.F."/>
            <person name="Baker B.J."/>
            <person name="Simmons S.L."/>
            <person name="Thomas B.C."/>
            <person name="Yelton A.P."/>
            <person name="Banfield J.F."/>
        </authorList>
    </citation>
    <scope>NUCLEOTIDE SEQUENCE [LARGE SCALE GENOMIC DNA]</scope>
    <source>
        <strain evidence="1">ARMAN-2</strain>
    </source>
</reference>
<dbReference type="Proteomes" id="UP000332487">
    <property type="component" value="Unassembled WGS sequence"/>
</dbReference>
<evidence type="ECO:0000313" key="2">
    <source>
        <dbReference type="Proteomes" id="UP000332487"/>
    </source>
</evidence>
<proteinExistence type="predicted"/>
<name>C7DHG9_MICA2</name>
<dbReference type="EMBL" id="GG697240">
    <property type="protein sequence ID" value="EET90071.1"/>
    <property type="molecule type" value="Genomic_DNA"/>
</dbReference>